<feature type="compositionally biased region" description="Basic and acidic residues" evidence="1">
    <location>
        <begin position="55"/>
        <end position="95"/>
    </location>
</feature>
<evidence type="ECO:0000256" key="1">
    <source>
        <dbReference type="SAM" id="MobiDB-lite"/>
    </source>
</evidence>
<proteinExistence type="predicted"/>
<evidence type="ECO:0000313" key="3">
    <source>
        <dbReference type="Proteomes" id="UP000807115"/>
    </source>
</evidence>
<feature type="compositionally biased region" description="Basic residues" evidence="1">
    <location>
        <begin position="96"/>
        <end position="107"/>
    </location>
</feature>
<feature type="region of interest" description="Disordered" evidence="1">
    <location>
        <begin position="1"/>
        <end position="123"/>
    </location>
</feature>
<accession>A0A921Q836</accession>
<organism evidence="2 3">
    <name type="scientific">Sorghum bicolor</name>
    <name type="common">Sorghum</name>
    <name type="synonym">Sorghum vulgare</name>
    <dbReference type="NCBI Taxonomy" id="4558"/>
    <lineage>
        <taxon>Eukaryota</taxon>
        <taxon>Viridiplantae</taxon>
        <taxon>Streptophyta</taxon>
        <taxon>Embryophyta</taxon>
        <taxon>Tracheophyta</taxon>
        <taxon>Spermatophyta</taxon>
        <taxon>Magnoliopsida</taxon>
        <taxon>Liliopsida</taxon>
        <taxon>Poales</taxon>
        <taxon>Poaceae</taxon>
        <taxon>PACMAD clade</taxon>
        <taxon>Panicoideae</taxon>
        <taxon>Andropogonodae</taxon>
        <taxon>Andropogoneae</taxon>
        <taxon>Sorghinae</taxon>
        <taxon>Sorghum</taxon>
    </lineage>
</organism>
<sequence length="123" mass="13505">MGAASAGGVAKRNISERRRKRQTGAAASAGGVDGSGGKSSDERRWRGRSRLGRRHGVEERDRTEERDCATKGHGRERALDGEERRQRDLDWDLGKKRPGAGRGRKNDKKIEMLGAVMLPPSAQ</sequence>
<name>A0A921Q836_SORBI</name>
<protein>
    <submittedName>
        <fullName evidence="2">Uncharacterized protein</fullName>
    </submittedName>
</protein>
<comment type="caution">
    <text evidence="2">The sequence shown here is derived from an EMBL/GenBank/DDBJ whole genome shotgun (WGS) entry which is preliminary data.</text>
</comment>
<gene>
    <name evidence="2" type="ORF">BDA96_10G299500</name>
</gene>
<reference evidence="2" key="1">
    <citation type="journal article" date="2019" name="BMC Genomics">
        <title>A new reference genome for Sorghum bicolor reveals high levels of sequence similarity between sweet and grain genotypes: implications for the genetics of sugar metabolism.</title>
        <authorList>
            <person name="Cooper E.A."/>
            <person name="Brenton Z.W."/>
            <person name="Flinn B.S."/>
            <person name="Jenkins J."/>
            <person name="Shu S."/>
            <person name="Flowers D."/>
            <person name="Luo F."/>
            <person name="Wang Y."/>
            <person name="Xia P."/>
            <person name="Barry K."/>
            <person name="Daum C."/>
            <person name="Lipzen A."/>
            <person name="Yoshinaga Y."/>
            <person name="Schmutz J."/>
            <person name="Saski C."/>
            <person name="Vermerris W."/>
            <person name="Kresovich S."/>
        </authorList>
    </citation>
    <scope>NUCLEOTIDE SEQUENCE</scope>
</reference>
<reference evidence="2" key="2">
    <citation type="submission" date="2020-10" db="EMBL/GenBank/DDBJ databases">
        <authorList>
            <person name="Cooper E.A."/>
            <person name="Brenton Z.W."/>
            <person name="Flinn B.S."/>
            <person name="Jenkins J."/>
            <person name="Shu S."/>
            <person name="Flowers D."/>
            <person name="Luo F."/>
            <person name="Wang Y."/>
            <person name="Xia P."/>
            <person name="Barry K."/>
            <person name="Daum C."/>
            <person name="Lipzen A."/>
            <person name="Yoshinaga Y."/>
            <person name="Schmutz J."/>
            <person name="Saski C."/>
            <person name="Vermerris W."/>
            <person name="Kresovich S."/>
        </authorList>
    </citation>
    <scope>NUCLEOTIDE SEQUENCE</scope>
</reference>
<evidence type="ECO:0000313" key="2">
    <source>
        <dbReference type="EMBL" id="KAG0515676.1"/>
    </source>
</evidence>
<dbReference type="AlphaFoldDB" id="A0A921Q836"/>
<dbReference type="EMBL" id="CM027689">
    <property type="protein sequence ID" value="KAG0515676.1"/>
    <property type="molecule type" value="Genomic_DNA"/>
</dbReference>
<feature type="compositionally biased region" description="Basic residues" evidence="1">
    <location>
        <begin position="45"/>
        <end position="54"/>
    </location>
</feature>
<dbReference type="Proteomes" id="UP000807115">
    <property type="component" value="Chromosome 10"/>
</dbReference>